<dbReference type="InterPro" id="IPR013783">
    <property type="entry name" value="Ig-like_fold"/>
</dbReference>
<keyword evidence="5" id="KW-1185">Reference proteome</keyword>
<organism evidence="4 5">
    <name type="scientific">Alloacidobacterium dinghuense</name>
    <dbReference type="NCBI Taxonomy" id="2763107"/>
    <lineage>
        <taxon>Bacteria</taxon>
        <taxon>Pseudomonadati</taxon>
        <taxon>Acidobacteriota</taxon>
        <taxon>Terriglobia</taxon>
        <taxon>Terriglobales</taxon>
        <taxon>Acidobacteriaceae</taxon>
        <taxon>Alloacidobacterium</taxon>
    </lineage>
</organism>
<reference evidence="4 5" key="1">
    <citation type="submission" date="2020-08" db="EMBL/GenBank/DDBJ databases">
        <title>Edaphobacter telluris sp. nov. and Acidobacterium dinghuensis sp. nov., two acidobacteria isolated from forest soil.</title>
        <authorList>
            <person name="Fu J."/>
            <person name="Qiu L."/>
        </authorList>
    </citation>
    <scope>NUCLEOTIDE SEQUENCE [LARGE SCALE GENOMIC DNA]</scope>
    <source>
        <strain evidence="4">4Y35</strain>
    </source>
</reference>
<dbReference type="RefSeq" id="WP_186741787.1">
    <property type="nucleotide sequence ID" value="NZ_CP060394.1"/>
</dbReference>
<dbReference type="EMBL" id="CP060394">
    <property type="protein sequence ID" value="QNI31278.1"/>
    <property type="molecule type" value="Genomic_DNA"/>
</dbReference>
<dbReference type="InterPro" id="IPR036116">
    <property type="entry name" value="FN3_sf"/>
</dbReference>
<gene>
    <name evidence="4" type="ORF">H7849_19620</name>
</gene>
<accession>A0A7G8BFF8</accession>
<evidence type="ECO:0000256" key="2">
    <source>
        <dbReference type="SAM" id="SignalP"/>
    </source>
</evidence>
<feature type="signal peptide" evidence="2">
    <location>
        <begin position="1"/>
        <end position="22"/>
    </location>
</feature>
<evidence type="ECO:0000313" key="5">
    <source>
        <dbReference type="Proteomes" id="UP000515312"/>
    </source>
</evidence>
<dbReference type="SUPFAM" id="SSF49265">
    <property type="entry name" value="Fibronectin type III"/>
    <property type="match status" value="1"/>
</dbReference>
<evidence type="ECO:0000313" key="4">
    <source>
        <dbReference type="EMBL" id="QNI31278.1"/>
    </source>
</evidence>
<feature type="compositionally biased region" description="Basic and acidic residues" evidence="1">
    <location>
        <begin position="347"/>
        <end position="358"/>
    </location>
</feature>
<dbReference type="KEGG" id="adin:H7849_19620"/>
<dbReference type="InterPro" id="IPR003961">
    <property type="entry name" value="FN3_dom"/>
</dbReference>
<dbReference type="PROSITE" id="PS50853">
    <property type="entry name" value="FN3"/>
    <property type="match status" value="1"/>
</dbReference>
<evidence type="ECO:0000256" key="1">
    <source>
        <dbReference type="SAM" id="MobiDB-lite"/>
    </source>
</evidence>
<feature type="chain" id="PRO_5028942404" description="Fibronectin type-III domain-containing protein" evidence="2">
    <location>
        <begin position="23"/>
        <end position="365"/>
    </location>
</feature>
<name>A0A7G8BFF8_9BACT</name>
<sequence length="365" mass="39013">MKQRARASLFFISLAAVLRFLAGCGMVAPPQPPSLHLPQPVTDLSAARIGSDVHLHWTMPKRATDRVLLKGDQAAHVCRSVAGGACEPAGDAKYAPEAQADFTDHLPGALTSGPPQLITYTVELRNQRGRTAGPSNAAWSASGAAPAQVTDFVAEIHTDGVLLHWQPTQDAGTILRIERTLAPKPGTSTKAGSALLRKGAEEPAQQTLEVGYASERDPAHAYDKDAAFDQQYRYVVQRVATLNLGGHKIEIASDPSHTYILNTRDIFAPAVPTGLVAVASPDEHAIDLSWSPNPENDLAGYVVYRREAGPTADAVRISPEQPIAGPAFRDAAAVPGKRYAYSVSAIDQDKNESRKSPEVEESLPQ</sequence>
<dbReference type="AlphaFoldDB" id="A0A7G8BFF8"/>
<dbReference type="Gene3D" id="2.60.40.10">
    <property type="entry name" value="Immunoglobulins"/>
    <property type="match status" value="1"/>
</dbReference>
<feature type="domain" description="Fibronectin type-III" evidence="3">
    <location>
        <begin position="271"/>
        <end position="365"/>
    </location>
</feature>
<feature type="region of interest" description="Disordered" evidence="1">
    <location>
        <begin position="344"/>
        <end position="365"/>
    </location>
</feature>
<proteinExistence type="predicted"/>
<protein>
    <recommendedName>
        <fullName evidence="3">Fibronectin type-III domain-containing protein</fullName>
    </recommendedName>
</protein>
<dbReference type="SMART" id="SM00060">
    <property type="entry name" value="FN3"/>
    <property type="match status" value="2"/>
</dbReference>
<evidence type="ECO:0000259" key="3">
    <source>
        <dbReference type="PROSITE" id="PS50853"/>
    </source>
</evidence>
<keyword evidence="2" id="KW-0732">Signal</keyword>
<dbReference type="Proteomes" id="UP000515312">
    <property type="component" value="Chromosome"/>
</dbReference>